<dbReference type="GO" id="GO:0008276">
    <property type="term" value="F:protein methyltransferase activity"/>
    <property type="evidence" value="ECO:0007669"/>
    <property type="project" value="UniProtKB-UniRule"/>
</dbReference>
<evidence type="ECO:0000256" key="4">
    <source>
        <dbReference type="ARBA" id="ARBA00022679"/>
    </source>
</evidence>
<keyword evidence="3 6" id="KW-0489">Methyltransferase</keyword>
<feature type="binding site" evidence="6">
    <location>
        <position position="156"/>
    </location>
    <ligand>
        <name>S-adenosyl-L-methionine</name>
        <dbReference type="ChEBI" id="CHEBI:59789"/>
    </ligand>
</feature>
<dbReference type="OrthoDB" id="9785995at2"/>
<comment type="similarity">
    <text evidence="1 6">Belongs to the methyltransferase superfamily. PrmA family.</text>
</comment>
<dbReference type="Pfam" id="PF06325">
    <property type="entry name" value="PrmA"/>
    <property type="match status" value="1"/>
</dbReference>
<feature type="binding site" evidence="6">
    <location>
        <position position="200"/>
    </location>
    <ligand>
        <name>S-adenosyl-L-methionine</name>
        <dbReference type="ChEBI" id="CHEBI:59789"/>
    </ligand>
</feature>
<gene>
    <name evidence="6" type="primary">prmA</name>
    <name evidence="7" type="ORF">DOO78_19925</name>
</gene>
<sequence length="312" mass="33416">MTPPGSDSGADWPTPLSRRRTEPLELLAVEDLPEEAVPAFEAALQTVCVSVALFRDEPSDTWRVEGVREAGQGDDELTGALALAAAVAGIAPPALQAGPIEAEGWLARTVQGFPEAPIGRRFLVRPTHLPNPVTPGRIVLRLDAGLAFGSGEHASTQGCLRALEGMAHRRPRRLLDLGTGSAILAIAAAKLLRRPVLATDIEPWSVRVAADNATLNGVQRLVAARLADGWKGPEIRRRRYDLVFANILARPLCAMARDLAAHLAPGGTAILAGLLGTQARMVLAAHRRQGLRLERRIDVGPWTTLVLRRGPR</sequence>
<dbReference type="InterPro" id="IPR050078">
    <property type="entry name" value="Ribosomal_L11_MeTrfase_PrmA"/>
</dbReference>
<protein>
    <recommendedName>
        <fullName evidence="6">Ribosomal protein L11 methyltransferase</fullName>
        <shortName evidence="6">L11 Mtase</shortName>
        <ecNumber evidence="6">2.1.1.-</ecNumber>
    </recommendedName>
</protein>
<dbReference type="Proteomes" id="UP000249065">
    <property type="component" value="Unassembled WGS sequence"/>
</dbReference>
<name>A0A327M4R3_9PROT</name>
<dbReference type="EC" id="2.1.1.-" evidence="6"/>
<comment type="function">
    <text evidence="6">Methylates ribosomal protein L11.</text>
</comment>
<dbReference type="Gene3D" id="3.40.50.150">
    <property type="entry name" value="Vaccinia Virus protein VP39"/>
    <property type="match status" value="1"/>
</dbReference>
<proteinExistence type="inferred from homology"/>
<evidence type="ECO:0000256" key="2">
    <source>
        <dbReference type="ARBA" id="ARBA00022490"/>
    </source>
</evidence>
<evidence type="ECO:0000256" key="6">
    <source>
        <dbReference type="HAMAP-Rule" id="MF_00735"/>
    </source>
</evidence>
<comment type="subcellular location">
    <subcellularLocation>
        <location evidence="6">Cytoplasm</location>
    </subcellularLocation>
</comment>
<keyword evidence="7" id="KW-0689">Ribosomal protein</keyword>
<dbReference type="RefSeq" id="WP_111471625.1">
    <property type="nucleotide sequence ID" value="NZ_QLIX01000019.1"/>
</dbReference>
<organism evidence="7 8">
    <name type="scientific">Roseicella frigidaeris</name>
    <dbReference type="NCBI Taxonomy" id="2230885"/>
    <lineage>
        <taxon>Bacteria</taxon>
        <taxon>Pseudomonadati</taxon>
        <taxon>Pseudomonadota</taxon>
        <taxon>Alphaproteobacteria</taxon>
        <taxon>Acetobacterales</taxon>
        <taxon>Roseomonadaceae</taxon>
        <taxon>Roseicella</taxon>
    </lineage>
</organism>
<dbReference type="EMBL" id="QLIX01000019">
    <property type="protein sequence ID" value="RAI57294.1"/>
    <property type="molecule type" value="Genomic_DNA"/>
</dbReference>
<keyword evidence="4 6" id="KW-0808">Transferase</keyword>
<dbReference type="GO" id="GO:0005737">
    <property type="term" value="C:cytoplasm"/>
    <property type="evidence" value="ECO:0007669"/>
    <property type="project" value="UniProtKB-SubCell"/>
</dbReference>
<dbReference type="CDD" id="cd02440">
    <property type="entry name" value="AdoMet_MTases"/>
    <property type="match status" value="1"/>
</dbReference>
<dbReference type="GO" id="GO:0005840">
    <property type="term" value="C:ribosome"/>
    <property type="evidence" value="ECO:0007669"/>
    <property type="project" value="UniProtKB-KW"/>
</dbReference>
<evidence type="ECO:0000256" key="1">
    <source>
        <dbReference type="ARBA" id="ARBA00009741"/>
    </source>
</evidence>
<feature type="binding site" evidence="6">
    <location>
        <position position="178"/>
    </location>
    <ligand>
        <name>S-adenosyl-L-methionine</name>
        <dbReference type="ChEBI" id="CHEBI:59789"/>
    </ligand>
</feature>
<evidence type="ECO:0000313" key="7">
    <source>
        <dbReference type="EMBL" id="RAI57294.1"/>
    </source>
</evidence>
<keyword evidence="7" id="KW-0687">Ribonucleoprotein</keyword>
<accession>A0A327M4R3</accession>
<evidence type="ECO:0000313" key="8">
    <source>
        <dbReference type="Proteomes" id="UP000249065"/>
    </source>
</evidence>
<comment type="caution">
    <text evidence="7">The sequence shown here is derived from an EMBL/GenBank/DDBJ whole genome shotgun (WGS) entry which is preliminary data.</text>
</comment>
<dbReference type="InterPro" id="IPR004498">
    <property type="entry name" value="Ribosomal_PrmA_MeTrfase"/>
</dbReference>
<dbReference type="HAMAP" id="MF_00735">
    <property type="entry name" value="Methyltr_PrmA"/>
    <property type="match status" value="1"/>
</dbReference>
<keyword evidence="5 6" id="KW-0949">S-adenosyl-L-methionine</keyword>
<keyword evidence="8" id="KW-1185">Reference proteome</keyword>
<dbReference type="PANTHER" id="PTHR43648">
    <property type="entry name" value="ELECTRON TRANSFER FLAVOPROTEIN BETA SUBUNIT LYSINE METHYLTRANSFERASE"/>
    <property type="match status" value="1"/>
</dbReference>
<evidence type="ECO:0000256" key="3">
    <source>
        <dbReference type="ARBA" id="ARBA00022603"/>
    </source>
</evidence>
<dbReference type="InterPro" id="IPR029063">
    <property type="entry name" value="SAM-dependent_MTases_sf"/>
</dbReference>
<comment type="catalytic activity">
    <reaction evidence="6">
        <text>L-lysyl-[protein] + 3 S-adenosyl-L-methionine = N(6),N(6),N(6)-trimethyl-L-lysyl-[protein] + 3 S-adenosyl-L-homocysteine + 3 H(+)</text>
        <dbReference type="Rhea" id="RHEA:54192"/>
        <dbReference type="Rhea" id="RHEA-COMP:9752"/>
        <dbReference type="Rhea" id="RHEA-COMP:13826"/>
        <dbReference type="ChEBI" id="CHEBI:15378"/>
        <dbReference type="ChEBI" id="CHEBI:29969"/>
        <dbReference type="ChEBI" id="CHEBI:57856"/>
        <dbReference type="ChEBI" id="CHEBI:59789"/>
        <dbReference type="ChEBI" id="CHEBI:61961"/>
    </reaction>
</comment>
<dbReference type="SUPFAM" id="SSF53335">
    <property type="entry name" value="S-adenosyl-L-methionine-dependent methyltransferases"/>
    <property type="match status" value="1"/>
</dbReference>
<evidence type="ECO:0000256" key="5">
    <source>
        <dbReference type="ARBA" id="ARBA00022691"/>
    </source>
</evidence>
<dbReference type="AlphaFoldDB" id="A0A327M4R3"/>
<dbReference type="GO" id="GO:0032259">
    <property type="term" value="P:methylation"/>
    <property type="evidence" value="ECO:0007669"/>
    <property type="project" value="UniProtKB-KW"/>
</dbReference>
<keyword evidence="2 6" id="KW-0963">Cytoplasm</keyword>
<feature type="binding site" evidence="6">
    <location>
        <position position="246"/>
    </location>
    <ligand>
        <name>S-adenosyl-L-methionine</name>
        <dbReference type="ChEBI" id="CHEBI:59789"/>
    </ligand>
</feature>
<dbReference type="PANTHER" id="PTHR43648:SF1">
    <property type="entry name" value="ELECTRON TRANSFER FLAVOPROTEIN BETA SUBUNIT LYSINE METHYLTRANSFERASE"/>
    <property type="match status" value="1"/>
</dbReference>
<reference evidence="8" key="1">
    <citation type="submission" date="2018-06" db="EMBL/GenBank/DDBJ databases">
        <authorList>
            <person name="Khan S.A."/>
        </authorList>
    </citation>
    <scope>NUCLEOTIDE SEQUENCE [LARGE SCALE GENOMIC DNA]</scope>
    <source>
        <strain evidence="8">DB-1506</strain>
    </source>
</reference>